<evidence type="ECO:0000259" key="1">
    <source>
        <dbReference type="Pfam" id="PF08241"/>
    </source>
</evidence>
<dbReference type="Pfam" id="PF08241">
    <property type="entry name" value="Methyltransf_11"/>
    <property type="match status" value="1"/>
</dbReference>
<dbReference type="PATRIC" id="fig|1411022.3.peg.260"/>
<feature type="domain" description="Methyltransferase type 11" evidence="1">
    <location>
        <begin position="53"/>
        <end position="145"/>
    </location>
</feature>
<dbReference type="AlphaFoldDB" id="W2CTI2"/>
<comment type="caution">
    <text evidence="2">The sequence shown here is derived from an EMBL/GenBank/DDBJ whole genome shotgun (WGS) entry which is preliminary data.</text>
</comment>
<dbReference type="Proteomes" id="UP000034982">
    <property type="component" value="Unassembled WGS sequence"/>
</dbReference>
<dbReference type="Gene3D" id="3.40.50.150">
    <property type="entry name" value="Vaccinia Virus protein VP39"/>
    <property type="match status" value="1"/>
</dbReference>
<organism evidence="2 3">
    <name type="scientific">Tannerella sp. oral taxon BU063 isolate Cell 1/3</name>
    <dbReference type="NCBI Taxonomy" id="1411022"/>
    <lineage>
        <taxon>Bacteria</taxon>
        <taxon>Pseudomonadati</taxon>
        <taxon>Bacteroidota</taxon>
        <taxon>Bacteroidia</taxon>
        <taxon>Bacteroidales</taxon>
        <taxon>Tannerellaceae</taxon>
        <taxon>Tannerella</taxon>
    </lineage>
</organism>
<reference evidence="2 3" key="1">
    <citation type="submission" date="2013-11" db="EMBL/GenBank/DDBJ databases">
        <title>Single cell genomics of uncultured Tannerella BU063 (oral taxon 286).</title>
        <authorList>
            <person name="Beall C.J."/>
            <person name="Campbell A.G."/>
            <person name="Griffen A.L."/>
            <person name="Podar M."/>
            <person name="Leys E.J."/>
        </authorList>
    </citation>
    <scope>NUCLEOTIDE SEQUENCE [LARGE SCALE GENOMIC DNA]</scope>
    <source>
        <strain evidence="2">Cell 1/3</strain>
    </source>
</reference>
<name>W2CTI2_9BACT</name>
<dbReference type="EMBL" id="AYYE01000752">
    <property type="protein sequence ID" value="ETK09737.1"/>
    <property type="molecule type" value="Genomic_DNA"/>
</dbReference>
<dbReference type="SUPFAM" id="SSF53335">
    <property type="entry name" value="S-adenosyl-L-methionine-dependent methyltransferases"/>
    <property type="match status" value="1"/>
</dbReference>
<dbReference type="CDD" id="cd02440">
    <property type="entry name" value="AdoMet_MTases"/>
    <property type="match status" value="1"/>
</dbReference>
<dbReference type="PANTHER" id="PTHR43591:SF24">
    <property type="entry name" value="2-METHOXY-6-POLYPRENYL-1,4-BENZOQUINOL METHYLASE, MITOCHONDRIAL"/>
    <property type="match status" value="1"/>
</dbReference>
<dbReference type="GO" id="GO:0008757">
    <property type="term" value="F:S-adenosylmethionine-dependent methyltransferase activity"/>
    <property type="evidence" value="ECO:0007669"/>
    <property type="project" value="InterPro"/>
</dbReference>
<sequence length="241" mass="27504">MEERLEHEIAHGKYLVEHGAGEVWNWESPAGKERWRRRVKMLTEFIQADSVVLELGCGTGYFTKEIIKTGAKVTAIDISPDLLAVAREQVRASNVTFMEENAYRMTFPDNYFDYIIGSSVLHHLDIPKALSEMFRVLKPGGRIAFTEPNMMNPQIAIQKNIPYIKRKLGDSPDETAFFRWRLRKLLRSYGFVDIAIRPFDFLHPATPVKMIPFISGIGLSIEKCPIVKEISGSLFIKASKQ</sequence>
<evidence type="ECO:0000313" key="3">
    <source>
        <dbReference type="Proteomes" id="UP000034982"/>
    </source>
</evidence>
<accession>W2CTI2</accession>
<evidence type="ECO:0000313" key="2">
    <source>
        <dbReference type="EMBL" id="ETK09737.1"/>
    </source>
</evidence>
<gene>
    <name evidence="2" type="ORF">T230_04230</name>
</gene>
<dbReference type="InterPro" id="IPR013216">
    <property type="entry name" value="Methyltransf_11"/>
</dbReference>
<proteinExistence type="predicted"/>
<protein>
    <recommendedName>
        <fullName evidence="1">Methyltransferase type 11 domain-containing protein</fullName>
    </recommendedName>
</protein>
<dbReference type="InterPro" id="IPR029063">
    <property type="entry name" value="SAM-dependent_MTases_sf"/>
</dbReference>
<dbReference type="PANTHER" id="PTHR43591">
    <property type="entry name" value="METHYLTRANSFERASE"/>
    <property type="match status" value="1"/>
</dbReference>